<keyword evidence="2" id="KW-0732">Signal</keyword>
<sequence length="223" mass="25113">MRALLVAVSLLSLASLSSCFSSLRLAPTNLPLHPHNAQNSALRRTAALSLLVAQAGGPMKDERGNNIGDSRYTTTYNEDLKMEVEDLPEGTTNEFIVDLTQKLRADPAIVRNIRNGKINYYNHFYGTEAVDWMLQNRIARDRRQAVAYGRAAIRAAEVVHCTRGHDFKDEELLYRFVTEREKRLINPQSPLDYVQLLLVNPPIIFSVIAVVLAILNIPYILPK</sequence>
<keyword evidence="1" id="KW-0472">Membrane</keyword>
<evidence type="ECO:0000256" key="2">
    <source>
        <dbReference type="SAM" id="SignalP"/>
    </source>
</evidence>
<evidence type="ECO:0000259" key="3">
    <source>
        <dbReference type="PROSITE" id="PS50186"/>
    </source>
</evidence>
<gene>
    <name evidence="4" type="ORF">HAND00432_LOCUS3210</name>
</gene>
<protein>
    <recommendedName>
        <fullName evidence="3">DEP domain-containing protein</fullName>
    </recommendedName>
</protein>
<dbReference type="Gene3D" id="1.10.10.10">
    <property type="entry name" value="Winged helix-like DNA-binding domain superfamily/Winged helix DNA-binding domain"/>
    <property type="match status" value="1"/>
</dbReference>
<feature type="chain" id="PRO_5030160412" description="DEP domain-containing protein" evidence="2">
    <location>
        <begin position="20"/>
        <end position="223"/>
    </location>
</feature>
<evidence type="ECO:0000256" key="1">
    <source>
        <dbReference type="SAM" id="Phobius"/>
    </source>
</evidence>
<dbReference type="EMBL" id="HBFX01005200">
    <property type="protein sequence ID" value="CAD8948692.1"/>
    <property type="molecule type" value="Transcribed_RNA"/>
</dbReference>
<dbReference type="GO" id="GO:0035556">
    <property type="term" value="P:intracellular signal transduction"/>
    <property type="evidence" value="ECO:0007669"/>
    <property type="project" value="InterPro"/>
</dbReference>
<evidence type="ECO:0000313" key="4">
    <source>
        <dbReference type="EMBL" id="CAD8948692.1"/>
    </source>
</evidence>
<dbReference type="Pfam" id="PF00610">
    <property type="entry name" value="DEP"/>
    <property type="match status" value="1"/>
</dbReference>
<feature type="domain" description="DEP" evidence="3">
    <location>
        <begin position="122"/>
        <end position="178"/>
    </location>
</feature>
<reference evidence="4" key="1">
    <citation type="submission" date="2021-01" db="EMBL/GenBank/DDBJ databases">
        <authorList>
            <person name="Corre E."/>
            <person name="Pelletier E."/>
            <person name="Niang G."/>
            <person name="Scheremetjew M."/>
            <person name="Finn R."/>
            <person name="Kale V."/>
            <person name="Holt S."/>
            <person name="Cochrane G."/>
            <person name="Meng A."/>
            <person name="Brown T."/>
            <person name="Cohen L."/>
        </authorList>
    </citation>
    <scope>NUCLEOTIDE SEQUENCE</scope>
    <source>
        <strain evidence="4">CCMP644</strain>
    </source>
</reference>
<dbReference type="InterPro" id="IPR036390">
    <property type="entry name" value="WH_DNA-bd_sf"/>
</dbReference>
<feature type="transmembrane region" description="Helical" evidence="1">
    <location>
        <begin position="203"/>
        <end position="221"/>
    </location>
</feature>
<keyword evidence="1" id="KW-1133">Transmembrane helix</keyword>
<accession>A0A6U4SMQ5</accession>
<organism evidence="4">
    <name type="scientific">Hemiselmis andersenii</name>
    <name type="common">Cryptophyte alga</name>
    <dbReference type="NCBI Taxonomy" id="464988"/>
    <lineage>
        <taxon>Eukaryota</taxon>
        <taxon>Cryptophyceae</taxon>
        <taxon>Cryptomonadales</taxon>
        <taxon>Hemiselmidaceae</taxon>
        <taxon>Hemiselmis</taxon>
    </lineage>
</organism>
<dbReference type="SUPFAM" id="SSF46785">
    <property type="entry name" value="Winged helix' DNA-binding domain"/>
    <property type="match status" value="1"/>
</dbReference>
<dbReference type="AlphaFoldDB" id="A0A6U4SMQ5"/>
<name>A0A6U4SMQ5_HEMAN</name>
<dbReference type="SMART" id="SM00049">
    <property type="entry name" value="DEP"/>
    <property type="match status" value="1"/>
</dbReference>
<dbReference type="PROSITE" id="PS51257">
    <property type="entry name" value="PROKAR_LIPOPROTEIN"/>
    <property type="match status" value="1"/>
</dbReference>
<feature type="signal peptide" evidence="2">
    <location>
        <begin position="1"/>
        <end position="19"/>
    </location>
</feature>
<dbReference type="InterPro" id="IPR036388">
    <property type="entry name" value="WH-like_DNA-bd_sf"/>
</dbReference>
<proteinExistence type="predicted"/>
<dbReference type="PROSITE" id="PS50186">
    <property type="entry name" value="DEP"/>
    <property type="match status" value="1"/>
</dbReference>
<keyword evidence="1" id="KW-0812">Transmembrane</keyword>
<dbReference type="InterPro" id="IPR000591">
    <property type="entry name" value="DEP_dom"/>
</dbReference>